<evidence type="ECO:0000313" key="2">
    <source>
        <dbReference type="Proteomes" id="UP001056120"/>
    </source>
</evidence>
<reference evidence="2" key="1">
    <citation type="journal article" date="2022" name="Mol. Ecol. Resour.">
        <title>The genomes of chicory, endive, great burdock and yacon provide insights into Asteraceae palaeo-polyploidization history and plant inulin production.</title>
        <authorList>
            <person name="Fan W."/>
            <person name="Wang S."/>
            <person name="Wang H."/>
            <person name="Wang A."/>
            <person name="Jiang F."/>
            <person name="Liu H."/>
            <person name="Zhao H."/>
            <person name="Xu D."/>
            <person name="Zhang Y."/>
        </authorList>
    </citation>
    <scope>NUCLEOTIDE SEQUENCE [LARGE SCALE GENOMIC DNA]</scope>
    <source>
        <strain evidence="2">cv. Yunnan</strain>
    </source>
</reference>
<accession>A0ACB9I372</accession>
<evidence type="ECO:0000313" key="1">
    <source>
        <dbReference type="EMBL" id="KAI3801911.1"/>
    </source>
</evidence>
<comment type="caution">
    <text evidence="1">The sequence shown here is derived from an EMBL/GenBank/DDBJ whole genome shotgun (WGS) entry which is preliminary data.</text>
</comment>
<name>A0ACB9I372_9ASTR</name>
<gene>
    <name evidence="1" type="ORF">L1987_30028</name>
</gene>
<proteinExistence type="predicted"/>
<dbReference type="Proteomes" id="UP001056120">
    <property type="component" value="Linkage Group LG10"/>
</dbReference>
<protein>
    <submittedName>
        <fullName evidence="1">Uncharacterized protein</fullName>
    </submittedName>
</protein>
<sequence length="132" mass="15142">MHVLKFPLPKQPSEDAGEFVINAWNKLKVDTCAISNLMLASMDSEIRKSLRKLSAYDMICNLKESIRHQGSMHSQDDHLIIDITVDNAFDDCNWEGHPLSRYNYVRGFISQYAKWVPMMLQGCHASLISLKE</sequence>
<reference evidence="1 2" key="2">
    <citation type="journal article" date="2022" name="Mol. Ecol. Resour.">
        <title>The genomes of chicory, endive, great burdock and yacon provide insights into Asteraceae paleo-polyploidization history and plant inulin production.</title>
        <authorList>
            <person name="Fan W."/>
            <person name="Wang S."/>
            <person name="Wang H."/>
            <person name="Wang A."/>
            <person name="Jiang F."/>
            <person name="Liu H."/>
            <person name="Zhao H."/>
            <person name="Xu D."/>
            <person name="Zhang Y."/>
        </authorList>
    </citation>
    <scope>NUCLEOTIDE SEQUENCE [LARGE SCALE GENOMIC DNA]</scope>
    <source>
        <strain evidence="2">cv. Yunnan</strain>
        <tissue evidence="1">Leaves</tissue>
    </source>
</reference>
<keyword evidence="2" id="KW-1185">Reference proteome</keyword>
<organism evidence="1 2">
    <name type="scientific">Smallanthus sonchifolius</name>
    <dbReference type="NCBI Taxonomy" id="185202"/>
    <lineage>
        <taxon>Eukaryota</taxon>
        <taxon>Viridiplantae</taxon>
        <taxon>Streptophyta</taxon>
        <taxon>Embryophyta</taxon>
        <taxon>Tracheophyta</taxon>
        <taxon>Spermatophyta</taxon>
        <taxon>Magnoliopsida</taxon>
        <taxon>eudicotyledons</taxon>
        <taxon>Gunneridae</taxon>
        <taxon>Pentapetalae</taxon>
        <taxon>asterids</taxon>
        <taxon>campanulids</taxon>
        <taxon>Asterales</taxon>
        <taxon>Asteraceae</taxon>
        <taxon>Asteroideae</taxon>
        <taxon>Heliantheae alliance</taxon>
        <taxon>Millerieae</taxon>
        <taxon>Smallanthus</taxon>
    </lineage>
</organism>
<dbReference type="EMBL" id="CM042027">
    <property type="protein sequence ID" value="KAI3801911.1"/>
    <property type="molecule type" value="Genomic_DNA"/>
</dbReference>